<keyword evidence="2" id="KW-0238">DNA-binding</keyword>
<dbReference type="PANTHER" id="PTHR30146">
    <property type="entry name" value="LACI-RELATED TRANSCRIPTIONAL REPRESSOR"/>
    <property type="match status" value="1"/>
</dbReference>
<reference evidence="5 6" key="1">
    <citation type="submission" date="2019-02" db="EMBL/GenBank/DDBJ databases">
        <title>Genomic Encyclopedia of Type Strains, Phase IV (KMG-IV): sequencing the most valuable type-strain genomes for metagenomic binning, comparative biology and taxonomic classification.</title>
        <authorList>
            <person name="Goeker M."/>
        </authorList>
    </citation>
    <scope>NUCLEOTIDE SEQUENCE [LARGE SCALE GENOMIC DNA]</scope>
    <source>
        <strain evidence="5 6">DSM 10617</strain>
    </source>
</reference>
<gene>
    <name evidence="5" type="ORF">EV685_0533</name>
</gene>
<dbReference type="InterPro" id="IPR010982">
    <property type="entry name" value="Lambda_DNA-bd_dom_sf"/>
</dbReference>
<evidence type="ECO:0000259" key="4">
    <source>
        <dbReference type="PROSITE" id="PS50932"/>
    </source>
</evidence>
<dbReference type="CDD" id="cd20010">
    <property type="entry name" value="PBP1_AglR-like"/>
    <property type="match status" value="1"/>
</dbReference>
<name>A0A4Q7LUM4_9BURK</name>
<dbReference type="CDD" id="cd01392">
    <property type="entry name" value="HTH_LacI"/>
    <property type="match status" value="1"/>
</dbReference>
<organism evidence="5 6">
    <name type="scientific">Sphaerotilus mobilis</name>
    <dbReference type="NCBI Taxonomy" id="47994"/>
    <lineage>
        <taxon>Bacteria</taxon>
        <taxon>Pseudomonadati</taxon>
        <taxon>Pseudomonadota</taxon>
        <taxon>Betaproteobacteria</taxon>
        <taxon>Burkholderiales</taxon>
        <taxon>Sphaerotilaceae</taxon>
        <taxon>Sphaerotilus</taxon>
    </lineage>
</organism>
<evidence type="ECO:0000256" key="1">
    <source>
        <dbReference type="ARBA" id="ARBA00023015"/>
    </source>
</evidence>
<dbReference type="InterPro" id="IPR046335">
    <property type="entry name" value="LacI/GalR-like_sensor"/>
</dbReference>
<dbReference type="OrthoDB" id="269117at2"/>
<dbReference type="Proteomes" id="UP000293433">
    <property type="component" value="Unassembled WGS sequence"/>
</dbReference>
<evidence type="ECO:0000256" key="3">
    <source>
        <dbReference type="ARBA" id="ARBA00023163"/>
    </source>
</evidence>
<keyword evidence="6" id="KW-1185">Reference proteome</keyword>
<dbReference type="Gene3D" id="1.10.260.40">
    <property type="entry name" value="lambda repressor-like DNA-binding domains"/>
    <property type="match status" value="1"/>
</dbReference>
<dbReference type="EMBL" id="SGWV01000007">
    <property type="protein sequence ID" value="RZS58251.1"/>
    <property type="molecule type" value="Genomic_DNA"/>
</dbReference>
<dbReference type="InterPro" id="IPR028082">
    <property type="entry name" value="Peripla_BP_I"/>
</dbReference>
<dbReference type="PANTHER" id="PTHR30146:SF138">
    <property type="entry name" value="TRANSCRIPTIONAL REGULATORY PROTEIN"/>
    <property type="match status" value="1"/>
</dbReference>
<feature type="domain" description="HTH lacI-type" evidence="4">
    <location>
        <begin position="1"/>
        <end position="55"/>
    </location>
</feature>
<dbReference type="GO" id="GO:0000976">
    <property type="term" value="F:transcription cis-regulatory region binding"/>
    <property type="evidence" value="ECO:0007669"/>
    <property type="project" value="TreeGrafter"/>
</dbReference>
<dbReference type="Pfam" id="PF13377">
    <property type="entry name" value="Peripla_BP_3"/>
    <property type="match status" value="1"/>
</dbReference>
<comment type="caution">
    <text evidence="5">The sequence shown here is derived from an EMBL/GenBank/DDBJ whole genome shotgun (WGS) entry which is preliminary data.</text>
</comment>
<accession>A0A4Q7LUM4</accession>
<protein>
    <submittedName>
        <fullName evidence="5">LacI family transcriptional regulator</fullName>
    </submittedName>
</protein>
<dbReference type="SMART" id="SM00354">
    <property type="entry name" value="HTH_LACI"/>
    <property type="match status" value="1"/>
</dbReference>
<dbReference type="Pfam" id="PF00356">
    <property type="entry name" value="LacI"/>
    <property type="match status" value="1"/>
</dbReference>
<dbReference type="SUPFAM" id="SSF53822">
    <property type="entry name" value="Periplasmic binding protein-like I"/>
    <property type="match status" value="1"/>
</dbReference>
<dbReference type="Gene3D" id="3.40.50.2300">
    <property type="match status" value="2"/>
</dbReference>
<evidence type="ECO:0000313" key="6">
    <source>
        <dbReference type="Proteomes" id="UP000293433"/>
    </source>
</evidence>
<dbReference type="RefSeq" id="WP_130480411.1">
    <property type="nucleotide sequence ID" value="NZ_SGWV01000007.1"/>
</dbReference>
<evidence type="ECO:0000256" key="2">
    <source>
        <dbReference type="ARBA" id="ARBA00023125"/>
    </source>
</evidence>
<dbReference type="InterPro" id="IPR000843">
    <property type="entry name" value="HTH_LacI"/>
</dbReference>
<keyword evidence="1" id="KW-0805">Transcription regulation</keyword>
<dbReference type="SUPFAM" id="SSF47413">
    <property type="entry name" value="lambda repressor-like DNA-binding domains"/>
    <property type="match status" value="1"/>
</dbReference>
<dbReference type="GO" id="GO:0003700">
    <property type="term" value="F:DNA-binding transcription factor activity"/>
    <property type="evidence" value="ECO:0007669"/>
    <property type="project" value="TreeGrafter"/>
</dbReference>
<sequence length="342" mass="36577">MSIASLAKALNLSISTVSRALNNYDDVAPETRRRVLAKAKALNYRPNAAARQLVSGSTRAVAVTLPAVETGEEFIDWMYSGLLAGVSAALDGSGYYLLATSAGGRGIDREMALYRNLIEANSADALLIVRTLVDDPRVKLAQEAGIPFVTYGRTQTDLPYSWIDTDNEGAFALAAHRQLGFGHRRIALLNGPSAYYFAQLRRRGYDKALTAAGVALDPALVVEGNLSIQSGYSLTMELLNQKSPPTAFLCAVDNMAFGAIAACRQRGLVVGRDVSIMGYSNSPMASFCDPTLTTIEHKVFENGRHVGEGLLRLLGGEAPGQLGYLEPVHLVPRASDGPLVTS</sequence>
<dbReference type="PROSITE" id="PS50932">
    <property type="entry name" value="HTH_LACI_2"/>
    <property type="match status" value="1"/>
</dbReference>
<proteinExistence type="predicted"/>
<dbReference type="AlphaFoldDB" id="A0A4Q7LUM4"/>
<evidence type="ECO:0000313" key="5">
    <source>
        <dbReference type="EMBL" id="RZS58251.1"/>
    </source>
</evidence>
<keyword evidence="3" id="KW-0804">Transcription</keyword>